<feature type="region of interest" description="Disordered" evidence="1">
    <location>
        <begin position="1"/>
        <end position="23"/>
    </location>
</feature>
<feature type="transmembrane region" description="Helical" evidence="2">
    <location>
        <begin position="134"/>
        <end position="152"/>
    </location>
</feature>
<organism evidence="3 4">
    <name type="scientific">Nonomuraea zeae</name>
    <dbReference type="NCBI Taxonomy" id="1642303"/>
    <lineage>
        <taxon>Bacteria</taxon>
        <taxon>Bacillati</taxon>
        <taxon>Actinomycetota</taxon>
        <taxon>Actinomycetes</taxon>
        <taxon>Streptosporangiales</taxon>
        <taxon>Streptosporangiaceae</taxon>
        <taxon>Nonomuraea</taxon>
    </lineage>
</organism>
<evidence type="ECO:0000256" key="2">
    <source>
        <dbReference type="SAM" id="Phobius"/>
    </source>
</evidence>
<reference evidence="3 4" key="1">
    <citation type="submission" date="2019-05" db="EMBL/GenBank/DDBJ databases">
        <title>Draft genome sequence of Nonomuraea zeae DSM 100528.</title>
        <authorList>
            <person name="Saricaoglu S."/>
            <person name="Isik K."/>
        </authorList>
    </citation>
    <scope>NUCLEOTIDE SEQUENCE [LARGE SCALE GENOMIC DNA]</scope>
    <source>
        <strain evidence="3 4">DSM 100528</strain>
    </source>
</reference>
<dbReference type="EMBL" id="VCKX01000329">
    <property type="protein sequence ID" value="TMR19349.1"/>
    <property type="molecule type" value="Genomic_DNA"/>
</dbReference>
<accession>A0A5S4FI04</accession>
<keyword evidence="2" id="KW-1133">Transmembrane helix</keyword>
<name>A0A5S4FI04_9ACTN</name>
<sequence length="612" mass="67181">MSLHVQPSEDLAPPFFSHAPRPAGARPELRAATRYLCAAAYLDMSFREKVLAELLEDAHRAVARSHDGLDIEAVLRHCLRARRLALTRDVLLVLAMAAALVTEPVTLVMALALFVPLLRFHRAPFRRPGRPARVGTYVVSAAAVCLFLWLVLTEVRDSMDPGTRSWIFGLGAPFGAGLALFAALTVLILLGFRVLVVHTLARRLGAGRPYRAPRVYGPWARRRIRYAAGAQHGNITLYSGDGRSDDDGEDDEEDRRHAAARSPFLMFPDDPAFLGAGSVARVWSISVELDLKSGNRLKKSIDVDPVELHRFVKKRMESMRDKVRRDSERIRNLTTHDHVVARGLISRPKSGQAESLIDHRSWQPYSLASPETVAALIRNPQAGIRHYQLVMVGSERHSVSHGDGRQIAPAEDQEVVVSAFIHLAVEGRMLYTEFVSTVLPPIRQDFHVIDQLPRGPLAFAMPIRSTPPVPVVQVALGALPRLGSALLSGISLTRLAQTPRLQVMHDYGARRSVRELGASGALSFTQRLDAFKYTKLISQRLTEAVIDFLDREGVDTQAFRQQATSVMMSTSINITNSQLGDQAVLGNFGPVQQNTPASPNPAGGPDGTATSA</sequence>
<feature type="transmembrane region" description="Helical" evidence="2">
    <location>
        <begin position="90"/>
        <end position="114"/>
    </location>
</feature>
<dbReference type="OrthoDB" id="3078176at2"/>
<dbReference type="AlphaFoldDB" id="A0A5S4FI04"/>
<keyword evidence="2" id="KW-0472">Membrane</keyword>
<proteinExistence type="predicted"/>
<keyword evidence="2" id="KW-0812">Transmembrane</keyword>
<gene>
    <name evidence="3" type="ORF">ETD85_52920</name>
</gene>
<feature type="transmembrane region" description="Helical" evidence="2">
    <location>
        <begin position="172"/>
        <end position="196"/>
    </location>
</feature>
<dbReference type="Proteomes" id="UP000306628">
    <property type="component" value="Unassembled WGS sequence"/>
</dbReference>
<evidence type="ECO:0000256" key="1">
    <source>
        <dbReference type="SAM" id="MobiDB-lite"/>
    </source>
</evidence>
<protein>
    <submittedName>
        <fullName evidence="3">Uncharacterized protein</fullName>
    </submittedName>
</protein>
<evidence type="ECO:0000313" key="3">
    <source>
        <dbReference type="EMBL" id="TMR19349.1"/>
    </source>
</evidence>
<evidence type="ECO:0000313" key="4">
    <source>
        <dbReference type="Proteomes" id="UP000306628"/>
    </source>
</evidence>
<feature type="region of interest" description="Disordered" evidence="1">
    <location>
        <begin position="585"/>
        <end position="612"/>
    </location>
</feature>
<keyword evidence="4" id="KW-1185">Reference proteome</keyword>
<dbReference type="RefSeq" id="WP_138697437.1">
    <property type="nucleotide sequence ID" value="NZ_JBHSAZ010000010.1"/>
</dbReference>
<comment type="caution">
    <text evidence="3">The sequence shown here is derived from an EMBL/GenBank/DDBJ whole genome shotgun (WGS) entry which is preliminary data.</text>
</comment>